<feature type="region of interest" description="Disordered" evidence="1">
    <location>
        <begin position="1"/>
        <end position="36"/>
    </location>
</feature>
<proteinExistence type="predicted"/>
<evidence type="ECO:0000313" key="3">
    <source>
        <dbReference type="Proteomes" id="UP001377567"/>
    </source>
</evidence>
<dbReference type="Proteomes" id="UP001377567">
    <property type="component" value="Unassembled WGS sequence"/>
</dbReference>
<feature type="region of interest" description="Disordered" evidence="1">
    <location>
        <begin position="105"/>
        <end position="131"/>
    </location>
</feature>
<dbReference type="EMBL" id="BTGD01000024">
    <property type="protein sequence ID" value="GMM58255.1"/>
    <property type="molecule type" value="Genomic_DNA"/>
</dbReference>
<gene>
    <name evidence="2" type="ORF">DAKH74_048710</name>
</gene>
<organism evidence="2 3">
    <name type="scientific">Maudiozyma humilis</name>
    <name type="common">Sour dough yeast</name>
    <name type="synonym">Kazachstania humilis</name>
    <dbReference type="NCBI Taxonomy" id="51915"/>
    <lineage>
        <taxon>Eukaryota</taxon>
        <taxon>Fungi</taxon>
        <taxon>Dikarya</taxon>
        <taxon>Ascomycota</taxon>
        <taxon>Saccharomycotina</taxon>
        <taxon>Saccharomycetes</taxon>
        <taxon>Saccharomycetales</taxon>
        <taxon>Saccharomycetaceae</taxon>
        <taxon>Maudiozyma</taxon>
    </lineage>
</organism>
<keyword evidence="3" id="KW-1185">Reference proteome</keyword>
<sequence length="337" mass="33995">MIFEFDISSTPQAESSIGSSTEEAKSSTPLSSEETVTSASSTIIGASSTVSADSSSVTGLSSTVTAEYSTTTAASSSATTWSPSFLPSWYISNSSFPSSNPFTKYGTTVPTDPESPTTSRNIDQATDTTETYNEATIIKSTINSTHGTITTLAGDGDKTTTATVLSTTTATVCSTCAGEGNGQGAGDRNSDDAGIDATVDVANTATKDTGIQVTDGTTRTTTKDAEIKATDGAAGTATNNHISANGASTTNIQIYGVPTTVSQANTGGQGAAPTMNAGSDKTDTTSPSPSLAKASANASIATPQGSTPALYTPEDSNAAGHNRMTNLLLIFAIFILI</sequence>
<name>A0AAV5S328_MAUHU</name>
<comment type="caution">
    <text evidence="2">The sequence shown here is derived from an EMBL/GenBank/DDBJ whole genome shotgun (WGS) entry which is preliminary data.</text>
</comment>
<protein>
    <submittedName>
        <fullName evidence="2">Uncharacterized protein</fullName>
    </submittedName>
</protein>
<feature type="region of interest" description="Disordered" evidence="1">
    <location>
        <begin position="265"/>
        <end position="314"/>
    </location>
</feature>
<accession>A0AAV5S328</accession>
<evidence type="ECO:0000313" key="2">
    <source>
        <dbReference type="EMBL" id="GMM58255.1"/>
    </source>
</evidence>
<feature type="compositionally biased region" description="Polar residues" evidence="1">
    <location>
        <begin position="7"/>
        <end position="30"/>
    </location>
</feature>
<evidence type="ECO:0000256" key="1">
    <source>
        <dbReference type="SAM" id="MobiDB-lite"/>
    </source>
</evidence>
<reference evidence="2 3" key="1">
    <citation type="journal article" date="2023" name="Elife">
        <title>Identification of key yeast species and microbe-microbe interactions impacting larval growth of Drosophila in the wild.</title>
        <authorList>
            <person name="Mure A."/>
            <person name="Sugiura Y."/>
            <person name="Maeda R."/>
            <person name="Honda K."/>
            <person name="Sakurai N."/>
            <person name="Takahashi Y."/>
            <person name="Watada M."/>
            <person name="Katoh T."/>
            <person name="Gotoh A."/>
            <person name="Gotoh Y."/>
            <person name="Taniguchi I."/>
            <person name="Nakamura K."/>
            <person name="Hayashi T."/>
            <person name="Katayama T."/>
            <person name="Uemura T."/>
            <person name="Hattori Y."/>
        </authorList>
    </citation>
    <scope>NUCLEOTIDE SEQUENCE [LARGE SCALE GENOMIC DNA]</scope>
    <source>
        <strain evidence="2 3">KH-74</strain>
    </source>
</reference>
<dbReference type="AlphaFoldDB" id="A0AAV5S328"/>
<feature type="compositionally biased region" description="Polar residues" evidence="1">
    <location>
        <begin position="296"/>
        <end position="309"/>
    </location>
</feature>